<keyword evidence="6" id="KW-1185">Reference proteome</keyword>
<evidence type="ECO:0000313" key="7">
    <source>
        <dbReference type="Proteomes" id="UP000477156"/>
    </source>
</evidence>
<reference evidence="4 6" key="3">
    <citation type="submission" date="2019-07" db="EMBL/GenBank/DDBJ databases">
        <authorList>
            <person name="Chang H.-W."/>
            <person name="Raman A."/>
            <person name="Venkatesh S."/>
            <person name="Gehrig J."/>
        </authorList>
    </citation>
    <scope>NUCLEOTIDE SEQUENCE [LARGE SCALE GENOMIC DNA]</scope>
    <source>
        <strain evidence="4">Blautia_wexlerae_LFYP_14</strain>
    </source>
</reference>
<evidence type="ECO:0000313" key="1">
    <source>
        <dbReference type="EMBL" id="CUN47093.1"/>
    </source>
</evidence>
<dbReference type="EMBL" id="WWVQ01000010">
    <property type="protein sequence ID" value="MZL32742.1"/>
    <property type="molecule type" value="Genomic_DNA"/>
</dbReference>
<proteinExistence type="predicted"/>
<evidence type="ECO:0000313" key="8">
    <source>
        <dbReference type="Proteomes" id="UP000477285"/>
    </source>
</evidence>
<evidence type="ECO:0000313" key="5">
    <source>
        <dbReference type="Proteomes" id="UP000095431"/>
    </source>
</evidence>
<dbReference type="EMBL" id="CYZN01000001">
    <property type="protein sequence ID" value="CUN47093.1"/>
    <property type="molecule type" value="Genomic_DNA"/>
</dbReference>
<dbReference type="Proteomes" id="UP000477156">
    <property type="component" value="Unassembled WGS sequence"/>
</dbReference>
<name>A0A173X5W9_9FIRM</name>
<sequence>MNIGNNIGNIMKITGAWNTFKSNHPKFPAFCQAVSRKGLKEGSIIEIAITTPEGEKIETNLKVKDSDLELLKQLSDLKM</sequence>
<gene>
    <name evidence="4" type="ORF">BWLFYP14_02723</name>
    <name evidence="1" type="ORF">ERS852478_00227</name>
    <name evidence="3" type="ORF">GT712_00330</name>
    <name evidence="2" type="ORF">GT728_05855</name>
</gene>
<reference evidence="7 8" key="2">
    <citation type="journal article" date="2019" name="Nat. Med.">
        <title>A library of human gut bacterial isolates paired with longitudinal multiomics data enables mechanistic microbiome research.</title>
        <authorList>
            <person name="Poyet M."/>
            <person name="Groussin M."/>
            <person name="Gibbons S.M."/>
            <person name="Avila-Pacheco J."/>
            <person name="Jiang X."/>
            <person name="Kearney S.M."/>
            <person name="Perrotta A.R."/>
            <person name="Berdy B."/>
            <person name="Zhao S."/>
            <person name="Lieberman T.D."/>
            <person name="Swanson P.K."/>
            <person name="Smith M."/>
            <person name="Roesemann S."/>
            <person name="Alexander J.E."/>
            <person name="Rich S.A."/>
            <person name="Livny J."/>
            <person name="Vlamakis H."/>
            <person name="Clish C."/>
            <person name="Bullock K."/>
            <person name="Deik A."/>
            <person name="Scott J."/>
            <person name="Pierce K.A."/>
            <person name="Xavier R.J."/>
            <person name="Alm E.J."/>
        </authorList>
    </citation>
    <scope>NUCLEOTIDE SEQUENCE [LARGE SCALE GENOMIC DNA]</scope>
    <source>
        <strain evidence="2 8">BIOML-A1</strain>
        <strain evidence="3 7">BIOML-A12</strain>
    </source>
</reference>
<dbReference type="AlphaFoldDB" id="A0A173X5W9"/>
<dbReference type="Proteomes" id="UP000366766">
    <property type="component" value="Unassembled WGS sequence"/>
</dbReference>
<protein>
    <submittedName>
        <fullName evidence="1">Uncharacterized protein</fullName>
    </submittedName>
</protein>
<dbReference type="RefSeq" id="WP_008703324.1">
    <property type="nucleotide sequence ID" value="NZ_AP031426.1"/>
</dbReference>
<dbReference type="Proteomes" id="UP000477285">
    <property type="component" value="Unassembled WGS sequence"/>
</dbReference>
<accession>A0A173X5W9</accession>
<evidence type="ECO:0000313" key="2">
    <source>
        <dbReference type="EMBL" id="MZL32742.1"/>
    </source>
</evidence>
<evidence type="ECO:0000313" key="3">
    <source>
        <dbReference type="EMBL" id="MZS87573.1"/>
    </source>
</evidence>
<dbReference type="EMBL" id="CABHOF010000051">
    <property type="protein sequence ID" value="VUX66350.1"/>
    <property type="molecule type" value="Genomic_DNA"/>
</dbReference>
<dbReference type="eggNOG" id="ENOG5032Z1F">
    <property type="taxonomic scope" value="Bacteria"/>
</dbReference>
<evidence type="ECO:0000313" key="6">
    <source>
        <dbReference type="Proteomes" id="UP000366766"/>
    </source>
</evidence>
<dbReference type="Proteomes" id="UP000095431">
    <property type="component" value="Unassembled WGS sequence"/>
</dbReference>
<evidence type="ECO:0000313" key="4">
    <source>
        <dbReference type="EMBL" id="VUX66350.1"/>
    </source>
</evidence>
<reference evidence="1 5" key="1">
    <citation type="submission" date="2015-09" db="EMBL/GenBank/DDBJ databases">
        <authorList>
            <consortium name="Pathogen Informatics"/>
        </authorList>
    </citation>
    <scope>NUCLEOTIDE SEQUENCE [LARGE SCALE GENOMIC DNA]</scope>
    <source>
        <strain evidence="1 5">2789STDY5834863</strain>
    </source>
</reference>
<dbReference type="EMBL" id="WWVF01000001">
    <property type="protein sequence ID" value="MZS87573.1"/>
    <property type="molecule type" value="Genomic_DNA"/>
</dbReference>
<organism evidence="1 5">
    <name type="scientific">Blautia wexlerae</name>
    <dbReference type="NCBI Taxonomy" id="418240"/>
    <lineage>
        <taxon>Bacteria</taxon>
        <taxon>Bacillati</taxon>
        <taxon>Bacillota</taxon>
        <taxon>Clostridia</taxon>
        <taxon>Lachnospirales</taxon>
        <taxon>Lachnospiraceae</taxon>
        <taxon>Blautia</taxon>
    </lineage>
</organism>